<dbReference type="GO" id="GO:0042613">
    <property type="term" value="C:MHC class II protein complex"/>
    <property type="evidence" value="ECO:0007669"/>
    <property type="project" value="InterPro"/>
</dbReference>
<evidence type="ECO:0000256" key="3">
    <source>
        <dbReference type="ARBA" id="ARBA00022989"/>
    </source>
</evidence>
<evidence type="ECO:0000259" key="7">
    <source>
        <dbReference type="PROSITE" id="PS50835"/>
    </source>
</evidence>
<evidence type="ECO:0000256" key="4">
    <source>
        <dbReference type="ARBA" id="ARBA00023180"/>
    </source>
</evidence>
<dbReference type="Proteomes" id="UP000472276">
    <property type="component" value="Unassembled WGS sequence"/>
</dbReference>
<reference evidence="8" key="1">
    <citation type="submission" date="2025-08" db="UniProtKB">
        <authorList>
            <consortium name="Ensembl"/>
        </authorList>
    </citation>
    <scope>IDENTIFICATION</scope>
</reference>
<dbReference type="GO" id="GO:0019882">
    <property type="term" value="P:antigen processing and presentation"/>
    <property type="evidence" value="ECO:0007669"/>
    <property type="project" value="InterPro"/>
</dbReference>
<keyword evidence="9" id="KW-1185">Reference proteome</keyword>
<dbReference type="Gene3D" id="2.60.40.10">
    <property type="entry name" value="Immunoglobulins"/>
    <property type="match status" value="1"/>
</dbReference>
<keyword evidence="5" id="KW-0472">Membrane</keyword>
<feature type="chain" id="PRO_5044310215" description="Ig-like domain-containing protein" evidence="6">
    <location>
        <begin position="21"/>
        <end position="264"/>
    </location>
</feature>
<evidence type="ECO:0000313" key="9">
    <source>
        <dbReference type="Proteomes" id="UP000472276"/>
    </source>
</evidence>
<dbReference type="Pfam" id="PF07654">
    <property type="entry name" value="C1-set"/>
    <property type="match status" value="1"/>
</dbReference>
<comment type="subcellular location">
    <subcellularLocation>
        <location evidence="1">Membrane</location>
        <topology evidence="1">Single-pass type I membrane protein</topology>
    </subcellularLocation>
</comment>
<feature type="transmembrane region" description="Helical" evidence="5">
    <location>
        <begin position="215"/>
        <end position="236"/>
    </location>
</feature>
<dbReference type="InterPro" id="IPR007110">
    <property type="entry name" value="Ig-like_dom"/>
</dbReference>
<dbReference type="InterPro" id="IPR003597">
    <property type="entry name" value="Ig_C1-set"/>
</dbReference>
<evidence type="ECO:0000256" key="2">
    <source>
        <dbReference type="ARBA" id="ARBA00022692"/>
    </source>
</evidence>
<dbReference type="Gene3D" id="3.10.320.10">
    <property type="entry name" value="Class II Histocompatibility Antigen, M Beta Chain, Chain B, domain 1"/>
    <property type="match status" value="1"/>
</dbReference>
<gene>
    <name evidence="8" type="primary">LOC120439964</name>
</gene>
<keyword evidence="2 5" id="KW-0812">Transmembrane</keyword>
<accession>A0A668VIJ6</accession>
<dbReference type="SUPFAM" id="SSF54452">
    <property type="entry name" value="MHC antigen-recognition domain"/>
    <property type="match status" value="1"/>
</dbReference>
<keyword evidence="3 5" id="KW-1133">Transmembrane helix</keyword>
<dbReference type="GeneID" id="120439964"/>
<dbReference type="AlphaFoldDB" id="A0A668VIJ6"/>
<organism evidence="8 9">
    <name type="scientific">Oreochromis aureus</name>
    <name type="common">Israeli tilapia</name>
    <name type="synonym">Chromis aureus</name>
    <dbReference type="NCBI Taxonomy" id="47969"/>
    <lineage>
        <taxon>Eukaryota</taxon>
        <taxon>Metazoa</taxon>
        <taxon>Chordata</taxon>
        <taxon>Craniata</taxon>
        <taxon>Vertebrata</taxon>
        <taxon>Euteleostomi</taxon>
        <taxon>Actinopterygii</taxon>
        <taxon>Neopterygii</taxon>
        <taxon>Teleostei</taxon>
        <taxon>Neoteleostei</taxon>
        <taxon>Acanthomorphata</taxon>
        <taxon>Ovalentaria</taxon>
        <taxon>Cichlomorphae</taxon>
        <taxon>Cichliformes</taxon>
        <taxon>Cichlidae</taxon>
        <taxon>African cichlids</taxon>
        <taxon>Pseudocrenilabrinae</taxon>
        <taxon>Oreochromini</taxon>
        <taxon>Oreochromis</taxon>
    </lineage>
</organism>
<sequence length="264" mass="30167">MSIYHFYFYLFFSSLSLVFSDHDYYQSRACCTFKGPDYEDIEYTIMLSFNKNFMMEFNSTRGNWTGFTPYSMDVAKHTNNPIEKAIREFEKKILCLDNRNAIRTIVNQTAAPIIKMKSVKQSAGGHPAMLVCSAFNFYPKQIRMTWLRNQKQVTAGVSYSEVMPDGDWLYQTQSYLEYTPAHGEKITCVVEHMSLPEPALVVWDPSLPVAERNKIVIGLCGLLLGFVAVISGLLYYKKTSASYTVFCHRRVLVPVEQLLAEGAT</sequence>
<keyword evidence="4" id="KW-0325">Glycoprotein</keyword>
<evidence type="ECO:0000256" key="1">
    <source>
        <dbReference type="ARBA" id="ARBA00004479"/>
    </source>
</evidence>
<evidence type="ECO:0000256" key="6">
    <source>
        <dbReference type="SAM" id="SignalP"/>
    </source>
</evidence>
<dbReference type="PANTHER" id="PTHR19944">
    <property type="entry name" value="MHC CLASS II-RELATED"/>
    <property type="match status" value="1"/>
</dbReference>
<dbReference type="PROSITE" id="PS50835">
    <property type="entry name" value="IG_LIKE"/>
    <property type="match status" value="1"/>
</dbReference>
<dbReference type="GO" id="GO:0006955">
    <property type="term" value="P:immune response"/>
    <property type="evidence" value="ECO:0007669"/>
    <property type="project" value="InterPro"/>
</dbReference>
<name>A0A668VIJ6_OREAU</name>
<reference evidence="8" key="2">
    <citation type="submission" date="2025-09" db="UniProtKB">
        <authorList>
            <consortium name="Ensembl"/>
        </authorList>
    </citation>
    <scope>IDENTIFICATION</scope>
</reference>
<evidence type="ECO:0000256" key="5">
    <source>
        <dbReference type="SAM" id="Phobius"/>
    </source>
</evidence>
<dbReference type="InterPro" id="IPR014745">
    <property type="entry name" value="MHC_II_a/b_N"/>
</dbReference>
<dbReference type="RefSeq" id="XP_039467412.1">
    <property type="nucleotide sequence ID" value="XM_039611478.1"/>
</dbReference>
<evidence type="ECO:0000313" key="8">
    <source>
        <dbReference type="Ensembl" id="ENSOABP00000050539.2"/>
    </source>
</evidence>
<feature type="signal peptide" evidence="6">
    <location>
        <begin position="1"/>
        <end position="20"/>
    </location>
</feature>
<dbReference type="SMART" id="SM00407">
    <property type="entry name" value="IGc1"/>
    <property type="match status" value="1"/>
</dbReference>
<dbReference type="InterPro" id="IPR011162">
    <property type="entry name" value="MHC_I/II-like_Ag-recog"/>
</dbReference>
<dbReference type="InterPro" id="IPR036179">
    <property type="entry name" value="Ig-like_dom_sf"/>
</dbReference>
<dbReference type="InterPro" id="IPR013783">
    <property type="entry name" value="Ig-like_fold"/>
</dbReference>
<dbReference type="InterPro" id="IPR050160">
    <property type="entry name" value="MHC/Immunoglobulin"/>
</dbReference>
<dbReference type="KEGG" id="oau:120439964"/>
<feature type="domain" description="Ig-like" evidence="7">
    <location>
        <begin position="112"/>
        <end position="192"/>
    </location>
</feature>
<dbReference type="Ensembl" id="ENSOABT00000051830.2">
    <property type="protein sequence ID" value="ENSOABP00000050539.2"/>
    <property type="gene ID" value="ENSOABG00000022536.2"/>
</dbReference>
<dbReference type="PANTHER" id="PTHR19944:SF99">
    <property type="entry name" value="HLA CLASS II HISTOCOMPATIBILITY ANTIGEN, DRB1 BETA CHAIN"/>
    <property type="match status" value="1"/>
</dbReference>
<keyword evidence="6" id="KW-0732">Signal</keyword>
<dbReference type="SUPFAM" id="SSF48726">
    <property type="entry name" value="Immunoglobulin"/>
    <property type="match status" value="1"/>
</dbReference>
<protein>
    <recommendedName>
        <fullName evidence="7">Ig-like domain-containing protein</fullName>
    </recommendedName>
</protein>
<proteinExistence type="predicted"/>